<accession>A0A2H0UDQ4</accession>
<evidence type="ECO:0008006" key="3">
    <source>
        <dbReference type="Google" id="ProtNLM"/>
    </source>
</evidence>
<dbReference type="AlphaFoldDB" id="A0A2H0UDQ4"/>
<dbReference type="InterPro" id="IPR021857">
    <property type="entry name" value="DUF3467"/>
</dbReference>
<evidence type="ECO:0000313" key="1">
    <source>
        <dbReference type="EMBL" id="PIR83915.1"/>
    </source>
</evidence>
<comment type="caution">
    <text evidence="1">The sequence shown here is derived from an EMBL/GenBank/DDBJ whole genome shotgun (WGS) entry which is preliminary data.</text>
</comment>
<name>A0A2H0UDQ4_9BACT</name>
<dbReference type="Proteomes" id="UP000231192">
    <property type="component" value="Unassembled WGS sequence"/>
</dbReference>
<proteinExistence type="predicted"/>
<sequence length="90" mass="10220">MDFNKVPKQFCENITVAFSQEFFVMGMLAGETGVMYALTPQHMKRLSQYLAHQIGDYEKQFGEIDAKWVPGIQSPIQTKDIMGGESKDIK</sequence>
<dbReference type="Pfam" id="PF11950">
    <property type="entry name" value="DUF3467"/>
    <property type="match status" value="1"/>
</dbReference>
<organism evidence="1 2">
    <name type="scientific">Candidatus Kaiserbacteria bacterium CG10_big_fil_rev_8_21_14_0_10_51_14</name>
    <dbReference type="NCBI Taxonomy" id="1974610"/>
    <lineage>
        <taxon>Bacteria</taxon>
        <taxon>Candidatus Kaiseribacteriota</taxon>
    </lineage>
</organism>
<reference evidence="2" key="1">
    <citation type="submission" date="2017-09" db="EMBL/GenBank/DDBJ databases">
        <title>Depth-based differentiation of microbial function through sediment-hosted aquifers and enrichment of novel symbionts in the deep terrestrial subsurface.</title>
        <authorList>
            <person name="Probst A.J."/>
            <person name="Ladd B."/>
            <person name="Jarett J.K."/>
            <person name="Geller-Mcgrath D.E."/>
            <person name="Sieber C.M.K."/>
            <person name="Emerson J.B."/>
            <person name="Anantharaman K."/>
            <person name="Thomas B.C."/>
            <person name="Malmstrom R."/>
            <person name="Stieglmeier M."/>
            <person name="Klingl A."/>
            <person name="Woyke T."/>
            <person name="Ryan C.M."/>
            <person name="Banfield J.F."/>
        </authorList>
    </citation>
    <scope>NUCLEOTIDE SEQUENCE [LARGE SCALE GENOMIC DNA]</scope>
</reference>
<protein>
    <recommendedName>
        <fullName evidence="3">DUF3467 domain-containing protein</fullName>
    </recommendedName>
</protein>
<evidence type="ECO:0000313" key="2">
    <source>
        <dbReference type="Proteomes" id="UP000231192"/>
    </source>
</evidence>
<gene>
    <name evidence="1" type="ORF">COU18_00670</name>
</gene>
<dbReference type="EMBL" id="PFBK01000003">
    <property type="protein sequence ID" value="PIR83915.1"/>
    <property type="molecule type" value="Genomic_DNA"/>
</dbReference>